<gene>
    <name evidence="3" type="ORF">BST14_24980</name>
</gene>
<keyword evidence="2" id="KW-0812">Transmembrane</keyword>
<keyword evidence="2" id="KW-1133">Transmembrane helix</keyword>
<feature type="transmembrane region" description="Helical" evidence="2">
    <location>
        <begin position="92"/>
        <end position="116"/>
    </location>
</feature>
<evidence type="ECO:0000256" key="2">
    <source>
        <dbReference type="SAM" id="Phobius"/>
    </source>
</evidence>
<evidence type="ECO:0000313" key="3">
    <source>
        <dbReference type="EMBL" id="ORA08138.1"/>
    </source>
</evidence>
<feature type="transmembrane region" description="Helical" evidence="2">
    <location>
        <begin position="12"/>
        <end position="30"/>
    </location>
</feature>
<feature type="region of interest" description="Disordered" evidence="1">
    <location>
        <begin position="235"/>
        <end position="258"/>
    </location>
</feature>
<accession>A0A1W9Z7N1</accession>
<organism evidence="3 4">
    <name type="scientific">Mycobacterium arosiense ATCC BAA-1401 = DSM 45069</name>
    <dbReference type="NCBI Taxonomy" id="1265311"/>
    <lineage>
        <taxon>Bacteria</taxon>
        <taxon>Bacillati</taxon>
        <taxon>Actinomycetota</taxon>
        <taxon>Actinomycetes</taxon>
        <taxon>Mycobacteriales</taxon>
        <taxon>Mycobacteriaceae</taxon>
        <taxon>Mycobacterium</taxon>
        <taxon>Mycobacterium avium complex (MAC)</taxon>
    </lineage>
</organism>
<evidence type="ECO:0000313" key="4">
    <source>
        <dbReference type="Proteomes" id="UP000192707"/>
    </source>
</evidence>
<feature type="transmembrane region" description="Helical" evidence="2">
    <location>
        <begin position="136"/>
        <end position="160"/>
    </location>
</feature>
<dbReference type="EMBL" id="MVHG01000104">
    <property type="protein sequence ID" value="ORA08138.1"/>
    <property type="molecule type" value="Genomic_DNA"/>
</dbReference>
<dbReference type="Proteomes" id="UP000192707">
    <property type="component" value="Unassembled WGS sequence"/>
</dbReference>
<sequence length="258" mass="28749">MHSQLTDFRLMRWLTWSGPAFIVILFASLLPSHLLPPPSPATSAADITKLFIANSIAIRAACIAMMIAFCFWATFGAAVSVQIRRMESGLPVITYASIALVGVNTVILELIALTWGVAAFRSESLDPEITRTINDWVWFVFIYTTPPFAIWIILIGVAVFKDHNQPPIYPRWVGYLSVWNGLILMPSTSMIFFKTGPFAWNGIACFWLPLIVFTAWYLTMAVMTLKAIKNDEQSGALRSEPDPGIQGSGDFVSPSRRR</sequence>
<evidence type="ECO:0000256" key="1">
    <source>
        <dbReference type="SAM" id="MobiDB-lite"/>
    </source>
</evidence>
<keyword evidence="2" id="KW-0472">Membrane</keyword>
<proteinExistence type="predicted"/>
<protein>
    <recommendedName>
        <fullName evidence="5">DUF4328 domain-containing protein</fullName>
    </recommendedName>
</protein>
<evidence type="ECO:0008006" key="5">
    <source>
        <dbReference type="Google" id="ProtNLM"/>
    </source>
</evidence>
<dbReference type="AlphaFoldDB" id="A0A1W9Z7N1"/>
<feature type="transmembrane region" description="Helical" evidence="2">
    <location>
        <begin position="172"/>
        <end position="192"/>
    </location>
</feature>
<reference evidence="3 4" key="1">
    <citation type="submission" date="2016-12" db="EMBL/GenBank/DDBJ databases">
        <title>The new phylogeny of genus Mycobacterium.</title>
        <authorList>
            <person name="Tortoli E."/>
            <person name="Trovato A."/>
            <person name="Cirillo D.M."/>
        </authorList>
    </citation>
    <scope>NUCLEOTIDE SEQUENCE [LARGE SCALE GENOMIC DNA]</scope>
    <source>
        <strain evidence="3 4">DSM 45069</strain>
    </source>
</reference>
<feature type="transmembrane region" description="Helical" evidence="2">
    <location>
        <begin position="50"/>
        <end position="80"/>
    </location>
</feature>
<feature type="transmembrane region" description="Helical" evidence="2">
    <location>
        <begin position="198"/>
        <end position="219"/>
    </location>
</feature>
<name>A0A1W9Z7N1_MYCAI</name>
<comment type="caution">
    <text evidence="3">The sequence shown here is derived from an EMBL/GenBank/DDBJ whole genome shotgun (WGS) entry which is preliminary data.</text>
</comment>
<keyword evidence="4" id="KW-1185">Reference proteome</keyword>